<feature type="domain" description="SIS" evidence="2">
    <location>
        <begin position="56"/>
        <end position="238"/>
    </location>
</feature>
<comment type="similarity">
    <text evidence="1">Belongs to the UPF0309 family.</text>
</comment>
<dbReference type="HAMAP" id="MF_01240">
    <property type="entry name" value="UPF0309"/>
    <property type="match status" value="1"/>
</dbReference>
<keyword evidence="4" id="KW-1185">Reference proteome</keyword>
<name>A0ABT9VVQ3_9BACI</name>
<dbReference type="CDD" id="cd05013">
    <property type="entry name" value="SIS_RpiR"/>
    <property type="match status" value="1"/>
</dbReference>
<dbReference type="InterPro" id="IPR001347">
    <property type="entry name" value="SIS_dom"/>
</dbReference>
<evidence type="ECO:0000256" key="1">
    <source>
        <dbReference type="HAMAP-Rule" id="MF_01240"/>
    </source>
</evidence>
<comment type="caution">
    <text evidence="3">The sequence shown here is derived from an EMBL/GenBank/DDBJ whole genome shotgun (WGS) entry which is preliminary data.</text>
</comment>
<dbReference type="PANTHER" id="PTHR30390:SF7">
    <property type="entry name" value="PHOSPHOHEPTOSE ISOMERASE"/>
    <property type="match status" value="1"/>
</dbReference>
<sequence>MKQHKSNQHGPKERQVLRHREGTALMIKEYFNHIHTGLETILKEEAEKIKEAAQTIAQTVANKGLIYVFGCGHSHMIAEEIFYRAGGLAPVNPIFTESLMLHEGAVRSSTLEKMAGYGEHVLNEHRLSSADILIVVSTSGRNPVPIDVAITAQKAGCFVVALTSFHYTKLQSRHQSGKHLSDYADLAINNHVVLGDAVMEHERVTVPFAPVSTIYNMVLINSIVAQAIAYIAENGDQPPIFLSGNLDHSEEHNLQLITAYKDKIPLLK</sequence>
<reference evidence="3 4" key="1">
    <citation type="submission" date="2023-07" db="EMBL/GenBank/DDBJ databases">
        <title>Genomic Encyclopedia of Type Strains, Phase IV (KMG-IV): sequencing the most valuable type-strain genomes for metagenomic binning, comparative biology and taxonomic classification.</title>
        <authorList>
            <person name="Goeker M."/>
        </authorList>
    </citation>
    <scope>NUCLEOTIDE SEQUENCE [LARGE SCALE GENOMIC DNA]</scope>
    <source>
        <strain evidence="3 4">DSM 12751</strain>
    </source>
</reference>
<dbReference type="EMBL" id="JAUSTY010000003">
    <property type="protein sequence ID" value="MDQ0164912.1"/>
    <property type="molecule type" value="Genomic_DNA"/>
</dbReference>
<dbReference type="PROSITE" id="PS51464">
    <property type="entry name" value="SIS"/>
    <property type="match status" value="1"/>
</dbReference>
<evidence type="ECO:0000313" key="3">
    <source>
        <dbReference type="EMBL" id="MDQ0164912.1"/>
    </source>
</evidence>
<dbReference type="PANTHER" id="PTHR30390">
    <property type="entry name" value="SEDOHEPTULOSE 7-PHOSPHATE ISOMERASE / DNAA INITIATOR-ASSOCIATING FACTOR FOR REPLICATION INITIATION"/>
    <property type="match status" value="1"/>
</dbReference>
<dbReference type="SUPFAM" id="SSF53697">
    <property type="entry name" value="SIS domain"/>
    <property type="match status" value="1"/>
</dbReference>
<organism evidence="3 4">
    <name type="scientific">Caldalkalibacillus horti</name>
    <dbReference type="NCBI Taxonomy" id="77523"/>
    <lineage>
        <taxon>Bacteria</taxon>
        <taxon>Bacillati</taxon>
        <taxon>Bacillota</taxon>
        <taxon>Bacilli</taxon>
        <taxon>Bacillales</taxon>
        <taxon>Bacillaceae</taxon>
        <taxon>Caldalkalibacillus</taxon>
    </lineage>
</organism>
<dbReference type="InterPro" id="IPR046348">
    <property type="entry name" value="SIS_dom_sf"/>
</dbReference>
<evidence type="ECO:0000313" key="4">
    <source>
        <dbReference type="Proteomes" id="UP001235840"/>
    </source>
</evidence>
<evidence type="ECO:0000259" key="2">
    <source>
        <dbReference type="PROSITE" id="PS51464"/>
    </source>
</evidence>
<protein>
    <recommendedName>
        <fullName evidence="1">UPF0309 protein J2S11_000812</fullName>
    </recommendedName>
</protein>
<dbReference type="Pfam" id="PF13580">
    <property type="entry name" value="SIS_2"/>
    <property type="match status" value="1"/>
</dbReference>
<dbReference type="NCBIfam" id="NF002805">
    <property type="entry name" value="PRK02947.1"/>
    <property type="match status" value="1"/>
</dbReference>
<dbReference type="Gene3D" id="3.40.50.10490">
    <property type="entry name" value="Glucose-6-phosphate isomerase like protein, domain 1"/>
    <property type="match status" value="1"/>
</dbReference>
<dbReference type="InterPro" id="IPR035472">
    <property type="entry name" value="RpiR-like_SIS"/>
</dbReference>
<dbReference type="InterPro" id="IPR022951">
    <property type="entry name" value="UPF0309"/>
</dbReference>
<proteinExistence type="inferred from homology"/>
<accession>A0ABT9VVQ3</accession>
<gene>
    <name evidence="3" type="ORF">J2S11_000812</name>
</gene>
<dbReference type="Proteomes" id="UP001235840">
    <property type="component" value="Unassembled WGS sequence"/>
</dbReference>
<dbReference type="InterPro" id="IPR050099">
    <property type="entry name" value="SIS_GmhA/DiaA_subfam"/>
</dbReference>